<dbReference type="STRING" id="1797298.A2988_01410"/>
<protein>
    <recommendedName>
        <fullName evidence="4">dolichyl-phosphate beta-glucosyltransferase</fullName>
        <ecNumber evidence="4">2.4.1.117</ecNumber>
    </recommendedName>
</protein>
<dbReference type="InterPro" id="IPR001173">
    <property type="entry name" value="Glyco_trans_2-like"/>
</dbReference>
<dbReference type="GO" id="GO:0006487">
    <property type="term" value="P:protein N-linked glycosylation"/>
    <property type="evidence" value="ECO:0007669"/>
    <property type="project" value="TreeGrafter"/>
</dbReference>
<comment type="subcellular location">
    <subcellularLocation>
        <location evidence="1">Endoplasmic reticulum membrane</location>
        <topology evidence="1">Single-pass membrane protein</topology>
    </subcellularLocation>
</comment>
<dbReference type="Gene3D" id="3.90.550.10">
    <property type="entry name" value="Spore Coat Polysaccharide Biosynthesis Protein SpsA, Chain A"/>
    <property type="match status" value="1"/>
</dbReference>
<evidence type="ECO:0000256" key="6">
    <source>
        <dbReference type="ARBA" id="ARBA00022679"/>
    </source>
</evidence>
<evidence type="ECO:0000313" key="15">
    <source>
        <dbReference type="Proteomes" id="UP000176650"/>
    </source>
</evidence>
<gene>
    <name evidence="14" type="ORF">A2988_01410</name>
</gene>
<keyword evidence="9" id="KW-0735">Signal-anchor</keyword>
<sequence>MQREIFLSVVIPAYKEEHRIGATLEALDSYLRKQTFPYEILVVNDGSTDGTAVAVRRYEQKVKGLRLIDNKENHGKGFVVRQGMLAAQGKYRLFMDADNSVSIEYFSRFLPYFSQGYDVIIASLEVPGAQVHEKGGWYRRFFGHYSKYLIRALTVWEVRDSQRGFKVFSEKAAQDIFPLQTLTGWGFDFEVLMLAKKLGYKIKELPVEWNNAGESKVNAKAYLTTLGDLLHVKKNMVLGRYERQQRKT</sequence>
<dbReference type="InterPro" id="IPR035518">
    <property type="entry name" value="DPG_synthase"/>
</dbReference>
<dbReference type="GO" id="GO:0004581">
    <property type="term" value="F:dolichyl-phosphate beta-glucosyltransferase activity"/>
    <property type="evidence" value="ECO:0007669"/>
    <property type="project" value="UniProtKB-EC"/>
</dbReference>
<name>A0A1F5BUD5_9BACT</name>
<dbReference type="Pfam" id="PF00535">
    <property type="entry name" value="Glycos_transf_2"/>
    <property type="match status" value="1"/>
</dbReference>
<dbReference type="PANTHER" id="PTHR10859">
    <property type="entry name" value="GLYCOSYL TRANSFERASE"/>
    <property type="match status" value="1"/>
</dbReference>
<evidence type="ECO:0000256" key="1">
    <source>
        <dbReference type="ARBA" id="ARBA00004389"/>
    </source>
</evidence>
<dbReference type="CDD" id="cd04188">
    <property type="entry name" value="DPG_synthase"/>
    <property type="match status" value="1"/>
</dbReference>
<comment type="caution">
    <text evidence="14">The sequence shown here is derived from an EMBL/GenBank/DDBJ whole genome shotgun (WGS) entry which is preliminary data.</text>
</comment>
<evidence type="ECO:0000256" key="7">
    <source>
        <dbReference type="ARBA" id="ARBA00022692"/>
    </source>
</evidence>
<reference evidence="14 15" key="1">
    <citation type="journal article" date="2016" name="Nat. Commun.">
        <title>Thousands of microbial genomes shed light on interconnected biogeochemical processes in an aquifer system.</title>
        <authorList>
            <person name="Anantharaman K."/>
            <person name="Brown C.T."/>
            <person name="Hug L.A."/>
            <person name="Sharon I."/>
            <person name="Castelle C.J."/>
            <person name="Probst A.J."/>
            <person name="Thomas B.C."/>
            <person name="Singh A."/>
            <person name="Wilkins M.J."/>
            <person name="Karaoz U."/>
            <person name="Brodie E.L."/>
            <person name="Williams K.H."/>
            <person name="Hubbard S.S."/>
            <person name="Banfield J.F."/>
        </authorList>
    </citation>
    <scope>NUCLEOTIDE SEQUENCE [LARGE SCALE GENOMIC DNA]</scope>
</reference>
<feature type="domain" description="Glycosyltransferase 2-like" evidence="13">
    <location>
        <begin position="8"/>
        <end position="177"/>
    </location>
</feature>
<evidence type="ECO:0000259" key="13">
    <source>
        <dbReference type="Pfam" id="PF00535"/>
    </source>
</evidence>
<keyword evidence="6" id="KW-0808">Transferase</keyword>
<dbReference type="SUPFAM" id="SSF53448">
    <property type="entry name" value="Nucleotide-diphospho-sugar transferases"/>
    <property type="match status" value="1"/>
</dbReference>
<keyword evidence="10" id="KW-1133">Transmembrane helix</keyword>
<evidence type="ECO:0000256" key="11">
    <source>
        <dbReference type="ARBA" id="ARBA00023136"/>
    </source>
</evidence>
<evidence type="ECO:0000256" key="9">
    <source>
        <dbReference type="ARBA" id="ARBA00022968"/>
    </source>
</evidence>
<evidence type="ECO:0000256" key="2">
    <source>
        <dbReference type="ARBA" id="ARBA00004922"/>
    </source>
</evidence>
<dbReference type="Proteomes" id="UP000176650">
    <property type="component" value="Unassembled WGS sequence"/>
</dbReference>
<keyword evidence="7" id="KW-0812">Transmembrane</keyword>
<dbReference type="PANTHER" id="PTHR10859:SF91">
    <property type="entry name" value="DOLICHYL-PHOSPHATE BETA-GLUCOSYLTRANSFERASE"/>
    <property type="match status" value="1"/>
</dbReference>
<dbReference type="EC" id="2.4.1.117" evidence="4"/>
<dbReference type="EMBL" id="MEYS01000002">
    <property type="protein sequence ID" value="OGD34221.1"/>
    <property type="molecule type" value="Genomic_DNA"/>
</dbReference>
<organism evidence="14 15">
    <name type="scientific">Candidatus Azambacteria bacterium RIFCSPLOWO2_01_FULL_46_25</name>
    <dbReference type="NCBI Taxonomy" id="1797298"/>
    <lineage>
        <taxon>Bacteria</taxon>
        <taxon>Candidatus Azamiibacteriota</taxon>
    </lineage>
</organism>
<dbReference type="InterPro" id="IPR029044">
    <property type="entry name" value="Nucleotide-diphossugar_trans"/>
</dbReference>
<evidence type="ECO:0000256" key="10">
    <source>
        <dbReference type="ARBA" id="ARBA00022989"/>
    </source>
</evidence>
<keyword evidence="5" id="KW-0328">Glycosyltransferase</keyword>
<comment type="pathway">
    <text evidence="2">Protein modification; protein glycosylation.</text>
</comment>
<dbReference type="AlphaFoldDB" id="A0A1F5BUD5"/>
<accession>A0A1F5BUD5</accession>
<evidence type="ECO:0000256" key="3">
    <source>
        <dbReference type="ARBA" id="ARBA00006739"/>
    </source>
</evidence>
<proteinExistence type="inferred from homology"/>
<evidence type="ECO:0000256" key="5">
    <source>
        <dbReference type="ARBA" id="ARBA00022676"/>
    </source>
</evidence>
<evidence type="ECO:0000256" key="12">
    <source>
        <dbReference type="ARBA" id="ARBA00045097"/>
    </source>
</evidence>
<comment type="catalytic activity">
    <reaction evidence="12">
        <text>a di-trans,poly-cis-dolichyl phosphate + UDP-alpha-D-glucose = a di-trans,poly-cis-dolichyl beta-D-glucosyl phosphate + UDP</text>
        <dbReference type="Rhea" id="RHEA:15401"/>
        <dbReference type="Rhea" id="RHEA-COMP:19498"/>
        <dbReference type="Rhea" id="RHEA-COMP:19502"/>
        <dbReference type="ChEBI" id="CHEBI:57525"/>
        <dbReference type="ChEBI" id="CHEBI:57683"/>
        <dbReference type="ChEBI" id="CHEBI:58223"/>
        <dbReference type="ChEBI" id="CHEBI:58885"/>
        <dbReference type="EC" id="2.4.1.117"/>
    </reaction>
    <physiologicalReaction direction="left-to-right" evidence="12">
        <dbReference type="Rhea" id="RHEA:15402"/>
    </physiologicalReaction>
</comment>
<keyword evidence="8" id="KW-0256">Endoplasmic reticulum</keyword>
<evidence type="ECO:0000256" key="4">
    <source>
        <dbReference type="ARBA" id="ARBA00012583"/>
    </source>
</evidence>
<keyword evidence="11" id="KW-0472">Membrane</keyword>
<comment type="similarity">
    <text evidence="3">Belongs to the glycosyltransferase 2 family.</text>
</comment>
<evidence type="ECO:0000313" key="14">
    <source>
        <dbReference type="EMBL" id="OGD34221.1"/>
    </source>
</evidence>
<evidence type="ECO:0000256" key="8">
    <source>
        <dbReference type="ARBA" id="ARBA00022824"/>
    </source>
</evidence>